<dbReference type="Pfam" id="PF20163">
    <property type="entry name" value="DUF6536"/>
    <property type="match status" value="1"/>
</dbReference>
<gene>
    <name evidence="4" type="ORF">BHQ10_002361</name>
</gene>
<feature type="transmembrane region" description="Helical" evidence="2">
    <location>
        <begin position="772"/>
        <end position="794"/>
    </location>
</feature>
<accession>A0A364KS25</accession>
<feature type="compositionally biased region" description="Basic and acidic residues" evidence="1">
    <location>
        <begin position="15"/>
        <end position="34"/>
    </location>
</feature>
<feature type="compositionally biased region" description="Polar residues" evidence="1">
    <location>
        <begin position="38"/>
        <end position="56"/>
    </location>
</feature>
<organism evidence="4 5">
    <name type="scientific">Talaromyces amestolkiae</name>
    <dbReference type="NCBI Taxonomy" id="1196081"/>
    <lineage>
        <taxon>Eukaryota</taxon>
        <taxon>Fungi</taxon>
        <taxon>Dikarya</taxon>
        <taxon>Ascomycota</taxon>
        <taxon>Pezizomycotina</taxon>
        <taxon>Eurotiomycetes</taxon>
        <taxon>Eurotiomycetidae</taxon>
        <taxon>Eurotiales</taxon>
        <taxon>Trichocomaceae</taxon>
        <taxon>Talaromyces</taxon>
        <taxon>Talaromyces sect. Talaromyces</taxon>
    </lineage>
</organism>
<evidence type="ECO:0000313" key="5">
    <source>
        <dbReference type="Proteomes" id="UP000249363"/>
    </source>
</evidence>
<evidence type="ECO:0000256" key="1">
    <source>
        <dbReference type="SAM" id="MobiDB-lite"/>
    </source>
</evidence>
<reference evidence="4 5" key="1">
    <citation type="journal article" date="2017" name="Biotechnol. Biofuels">
        <title>Differential beta-glucosidase expression as a function of carbon source availability in Talaromyces amestolkiae: a genomic and proteomic approach.</title>
        <authorList>
            <person name="de Eugenio L.I."/>
            <person name="Mendez-Liter J.A."/>
            <person name="Nieto-Dominguez M."/>
            <person name="Alonso L."/>
            <person name="Gil-Munoz J."/>
            <person name="Barriuso J."/>
            <person name="Prieto A."/>
            <person name="Martinez M.J."/>
        </authorList>
    </citation>
    <scope>NUCLEOTIDE SEQUENCE [LARGE SCALE GENOMIC DNA]</scope>
    <source>
        <strain evidence="4 5">CIB</strain>
    </source>
</reference>
<sequence length="864" mass="96359">MRWGGHYSAINSDPDGDHSEPLEMDNIMREEARGFESIPQSEELSTKGPNDSTAATKPSPLRKRWSDPVWWCVSGNSIILIFNVIFIIVATARAGSRYGGVAFGSNILYEGSCTTARDMKIGIHLIINVFSVILTATSSFSSNILMSPSRADVDRAHSERNWLTIGVFSIRNIKSLRWPHRTMWVVLTVTSLVVQFIYNSVIYSSLNANTYAALVASHDFVSNSSIPDSEFEAQSCFAESDLAWNVSALRTSVLNGEFEVLDPQACIDAYAVEFLSDRRTVIAVTSDPMTDNSTRLYISGYGWPARIYDAIPNNTIEKSGLLTEQYADETVDSSSYNTGDPFKWICSGNDWNGTYKYQSCTKSQAQDMSPWTISGMAWAPFTAIQQPPNTMLDWMTVAWETDTDLDSIWTGLSDTERTDLRAKLEANPTLEQMQSFVQGRTWSNDTFGDALVINASCSDKEWLPSDDFLVTAPQRKMAFPIDHCLSQYVDEQCQLLYNMPIGIVIIICILLKVICLSFLVNIDRRNLFLTVGDAISSYLQSPDPLTKGWCMLSKKTVKRNKECPWNPKCEQEVRNAPLAGHPHPENPPTKRRIWSNACKPIVTLILLPILVIYIAMTQILPQFAAAAAQGIAYGDISVSQIWDIKGFGAVQSNALLTNLARTYVGMQLLANTPQLLVSLLYFLFNDHLTRMLHAADYNQYALTRRPLRVSFPQGSQRSTFYLSIPYRYSLPLLFTFTLIHWLISEGIFYVQLLPYDLAGNPILTSKLMTCGISTIPLEIAMFLTIACLVVVWGLSAREFGCAKMPFALGCSVAISAACHPPKDDRHAAFGPVMWGAANADTDEVAHCCFTSFEVTEPLKDRLYA</sequence>
<feature type="domain" description="DUF6536" evidence="3">
    <location>
        <begin position="65"/>
        <end position="221"/>
    </location>
</feature>
<dbReference type="STRING" id="1196081.A0A364KS25"/>
<dbReference type="PANTHER" id="PTHR35395:SF1">
    <property type="entry name" value="DUF6536 DOMAIN-CONTAINING PROTEIN"/>
    <property type="match status" value="1"/>
</dbReference>
<dbReference type="PANTHER" id="PTHR35395">
    <property type="entry name" value="DUF6536 DOMAIN-CONTAINING PROTEIN"/>
    <property type="match status" value="1"/>
</dbReference>
<dbReference type="GeneID" id="63791578"/>
<feature type="transmembrane region" description="Helical" evidence="2">
    <location>
        <begin position="663"/>
        <end position="684"/>
    </location>
</feature>
<dbReference type="Proteomes" id="UP000249363">
    <property type="component" value="Unassembled WGS sequence"/>
</dbReference>
<dbReference type="EMBL" id="MIKG01000003">
    <property type="protein sequence ID" value="RAO66349.1"/>
    <property type="molecule type" value="Genomic_DNA"/>
</dbReference>
<name>A0A364KS25_TALAM</name>
<dbReference type="AlphaFoldDB" id="A0A364KS25"/>
<feature type="region of interest" description="Disordered" evidence="1">
    <location>
        <begin position="1"/>
        <end position="62"/>
    </location>
</feature>
<proteinExistence type="predicted"/>
<dbReference type="OrthoDB" id="5429634at2759"/>
<keyword evidence="2" id="KW-1133">Transmembrane helix</keyword>
<evidence type="ECO:0000259" key="3">
    <source>
        <dbReference type="Pfam" id="PF20163"/>
    </source>
</evidence>
<feature type="transmembrane region" description="Helical" evidence="2">
    <location>
        <begin position="730"/>
        <end position="752"/>
    </location>
</feature>
<keyword evidence="2" id="KW-0472">Membrane</keyword>
<feature type="transmembrane region" description="Helical" evidence="2">
    <location>
        <begin position="69"/>
        <end position="90"/>
    </location>
</feature>
<evidence type="ECO:0000256" key="2">
    <source>
        <dbReference type="SAM" id="Phobius"/>
    </source>
</evidence>
<keyword evidence="2" id="KW-0812">Transmembrane</keyword>
<dbReference type="InterPro" id="IPR046623">
    <property type="entry name" value="DUF6536"/>
</dbReference>
<evidence type="ECO:0000313" key="4">
    <source>
        <dbReference type="EMBL" id="RAO66349.1"/>
    </source>
</evidence>
<dbReference type="RefSeq" id="XP_040730866.1">
    <property type="nucleotide sequence ID" value="XM_040874499.1"/>
</dbReference>
<feature type="transmembrane region" description="Helical" evidence="2">
    <location>
        <begin position="601"/>
        <end position="620"/>
    </location>
</feature>
<feature type="transmembrane region" description="Helical" evidence="2">
    <location>
        <begin position="121"/>
        <end position="140"/>
    </location>
</feature>
<feature type="transmembrane region" description="Helical" evidence="2">
    <location>
        <begin position="495"/>
        <end position="520"/>
    </location>
</feature>
<protein>
    <recommendedName>
        <fullName evidence="3">DUF6536 domain-containing protein</fullName>
    </recommendedName>
</protein>
<comment type="caution">
    <text evidence="4">The sequence shown here is derived from an EMBL/GenBank/DDBJ whole genome shotgun (WGS) entry which is preliminary data.</text>
</comment>
<feature type="transmembrane region" description="Helical" evidence="2">
    <location>
        <begin position="181"/>
        <end position="198"/>
    </location>
</feature>
<keyword evidence="5" id="KW-1185">Reference proteome</keyword>